<protein>
    <recommendedName>
        <fullName evidence="3">Glycosyl transferase family 1 domain-containing protein</fullName>
    </recommendedName>
</protein>
<name>A0ABQ2JUK5_9SPHN</name>
<evidence type="ECO:0000313" key="1">
    <source>
        <dbReference type="EMBL" id="GGN57697.1"/>
    </source>
</evidence>
<dbReference type="EMBL" id="BMLK01000020">
    <property type="protein sequence ID" value="GGN57697.1"/>
    <property type="molecule type" value="Genomic_DNA"/>
</dbReference>
<dbReference type="Gene3D" id="3.40.50.2000">
    <property type="entry name" value="Glycogen Phosphorylase B"/>
    <property type="match status" value="1"/>
</dbReference>
<sequence>METILDAAELLADRSDIQFLICGAGPSKAMLEARAAKMDNVQVHDLQPKERLAELLSTATVHLLPQRKDAADLVLPSKLANMLASGRPVVAGAEPGTGLAREVEGAGLICEPDNGAAMAAAIMKLIDNDALRAEYGIAARKRSAERWLQSSILAAFEERVGQRVIANGR</sequence>
<proteinExistence type="predicted"/>
<dbReference type="Proteomes" id="UP000605099">
    <property type="component" value="Unassembled WGS sequence"/>
</dbReference>
<dbReference type="PANTHER" id="PTHR12526">
    <property type="entry name" value="GLYCOSYLTRANSFERASE"/>
    <property type="match status" value="1"/>
</dbReference>
<evidence type="ECO:0000313" key="2">
    <source>
        <dbReference type="Proteomes" id="UP000605099"/>
    </source>
</evidence>
<comment type="caution">
    <text evidence="1">The sequence shown here is derived from an EMBL/GenBank/DDBJ whole genome shotgun (WGS) entry which is preliminary data.</text>
</comment>
<reference evidence="2" key="1">
    <citation type="journal article" date="2019" name="Int. J. Syst. Evol. Microbiol.">
        <title>The Global Catalogue of Microorganisms (GCM) 10K type strain sequencing project: providing services to taxonomists for standard genome sequencing and annotation.</title>
        <authorList>
            <consortium name="The Broad Institute Genomics Platform"/>
            <consortium name="The Broad Institute Genome Sequencing Center for Infectious Disease"/>
            <person name="Wu L."/>
            <person name="Ma J."/>
        </authorList>
    </citation>
    <scope>NUCLEOTIDE SEQUENCE [LARGE SCALE GENOMIC DNA]</scope>
    <source>
        <strain evidence="2">CGMCC 1.6784</strain>
    </source>
</reference>
<dbReference type="SUPFAM" id="SSF53756">
    <property type="entry name" value="UDP-Glycosyltransferase/glycogen phosphorylase"/>
    <property type="match status" value="1"/>
</dbReference>
<keyword evidence="2" id="KW-1185">Reference proteome</keyword>
<dbReference type="Pfam" id="PF13692">
    <property type="entry name" value="Glyco_trans_1_4"/>
    <property type="match status" value="1"/>
</dbReference>
<evidence type="ECO:0008006" key="3">
    <source>
        <dbReference type="Google" id="ProtNLM"/>
    </source>
</evidence>
<accession>A0ABQ2JUK5</accession>
<gene>
    <name evidence="1" type="ORF">GCM10011349_36510</name>
</gene>
<organism evidence="1 2">
    <name type="scientific">Novosphingobium indicum</name>
    <dbReference type="NCBI Taxonomy" id="462949"/>
    <lineage>
        <taxon>Bacteria</taxon>
        <taxon>Pseudomonadati</taxon>
        <taxon>Pseudomonadota</taxon>
        <taxon>Alphaproteobacteria</taxon>
        <taxon>Sphingomonadales</taxon>
        <taxon>Sphingomonadaceae</taxon>
        <taxon>Novosphingobium</taxon>
    </lineage>
</organism>